<name>A0A059A7D3_EUCGR</name>
<organism evidence="1">
    <name type="scientific">Eucalyptus grandis</name>
    <name type="common">Flooded gum</name>
    <dbReference type="NCBI Taxonomy" id="71139"/>
    <lineage>
        <taxon>Eukaryota</taxon>
        <taxon>Viridiplantae</taxon>
        <taxon>Streptophyta</taxon>
        <taxon>Embryophyta</taxon>
        <taxon>Tracheophyta</taxon>
        <taxon>Spermatophyta</taxon>
        <taxon>Magnoliopsida</taxon>
        <taxon>eudicotyledons</taxon>
        <taxon>Gunneridae</taxon>
        <taxon>Pentapetalae</taxon>
        <taxon>rosids</taxon>
        <taxon>malvids</taxon>
        <taxon>Myrtales</taxon>
        <taxon>Myrtaceae</taxon>
        <taxon>Myrtoideae</taxon>
        <taxon>Eucalypteae</taxon>
        <taxon>Eucalyptus</taxon>
    </lineage>
</organism>
<dbReference type="EMBL" id="KK198763">
    <property type="protein sequence ID" value="KCW49649.1"/>
    <property type="molecule type" value="Genomic_DNA"/>
</dbReference>
<protein>
    <submittedName>
        <fullName evidence="1">Uncharacterized protein</fullName>
    </submittedName>
</protein>
<proteinExistence type="predicted"/>
<sequence>MYQNSPPYVRNGKDLSRKRLIRIFLTNELHVTTKVKVTNGQSIFIGFRSFLGFTCTDRDHLMTIVLLPVAPRVDELRQQRLGLDGLGKKFEEAKRSTSPGKAARLK</sequence>
<gene>
    <name evidence="1" type="ORF">EUGRSUZ_K03167</name>
</gene>
<dbReference type="Gramene" id="KCW49649">
    <property type="protein sequence ID" value="KCW49649"/>
    <property type="gene ID" value="EUGRSUZ_K03167"/>
</dbReference>
<evidence type="ECO:0000313" key="1">
    <source>
        <dbReference type="EMBL" id="KCW49649.1"/>
    </source>
</evidence>
<dbReference type="AlphaFoldDB" id="A0A059A7D3"/>
<dbReference type="InParanoid" id="A0A059A7D3"/>
<accession>A0A059A7D3</accession>
<reference evidence="1" key="1">
    <citation type="submission" date="2013-07" db="EMBL/GenBank/DDBJ databases">
        <title>The genome of Eucalyptus grandis.</title>
        <authorList>
            <person name="Schmutz J."/>
            <person name="Hayes R."/>
            <person name="Myburg A."/>
            <person name="Tuskan G."/>
            <person name="Grattapaglia D."/>
            <person name="Rokhsar D.S."/>
        </authorList>
    </citation>
    <scope>NUCLEOTIDE SEQUENCE</scope>
    <source>
        <tissue evidence="1">Leaf extractions</tissue>
    </source>
</reference>